<dbReference type="AlphaFoldDB" id="Q16DM6"/>
<accession>Q16DM6</accession>
<evidence type="ECO:0000313" key="1">
    <source>
        <dbReference type="EMBL" id="ABG29917.1"/>
    </source>
</evidence>
<sequence>MKFFGAAIFLMASDYTAIRAGLYRNLDNTLE</sequence>
<name>Q16DM6_ROSDO</name>
<organism evidence="1 2">
    <name type="scientific">Roseobacter denitrificans (strain ATCC 33942 / OCh 114)</name>
    <name type="common">Erythrobacter sp. (strain OCh 114)</name>
    <name type="synonym">Roseobacter denitrificans</name>
    <dbReference type="NCBI Taxonomy" id="375451"/>
    <lineage>
        <taxon>Bacteria</taxon>
        <taxon>Pseudomonadati</taxon>
        <taxon>Pseudomonadota</taxon>
        <taxon>Alphaproteobacteria</taxon>
        <taxon>Rhodobacterales</taxon>
        <taxon>Roseobacteraceae</taxon>
        <taxon>Roseobacter</taxon>
    </lineage>
</organism>
<proteinExistence type="predicted"/>
<gene>
    <name evidence="1" type="ordered locus">RD1_0188</name>
</gene>
<dbReference type="Proteomes" id="UP000007029">
    <property type="component" value="Chromosome"/>
</dbReference>
<dbReference type="HOGENOM" id="CLU_3398216_0_0_5"/>
<dbReference type="EMBL" id="CP000362">
    <property type="protein sequence ID" value="ABG29917.1"/>
    <property type="molecule type" value="Genomic_DNA"/>
</dbReference>
<protein>
    <submittedName>
        <fullName evidence="1">Uncharacterized protein</fullName>
    </submittedName>
</protein>
<evidence type="ECO:0000313" key="2">
    <source>
        <dbReference type="Proteomes" id="UP000007029"/>
    </source>
</evidence>
<reference evidence="1 2" key="1">
    <citation type="journal article" date="2007" name="J. Bacteriol.">
        <title>The complete genome sequence of Roseobacter denitrificans reveals a mixotrophic rather than photosynthetic metabolism.</title>
        <authorList>
            <person name="Swingley W.D."/>
            <person name="Sadekar S."/>
            <person name="Mastrian S.D."/>
            <person name="Matthies H.J."/>
            <person name="Hao J."/>
            <person name="Ramos H."/>
            <person name="Acharya C.R."/>
            <person name="Conrad A.L."/>
            <person name="Taylor H.L."/>
            <person name="Dejesa L.C."/>
            <person name="Shah M.K."/>
            <person name="O'huallachain M.E."/>
            <person name="Lince M.T."/>
            <person name="Blankenship R.E."/>
            <person name="Beatty J.T."/>
            <person name="Touchman J.W."/>
        </authorList>
    </citation>
    <scope>NUCLEOTIDE SEQUENCE [LARGE SCALE GENOMIC DNA]</scope>
    <source>
        <strain evidence="2">ATCC 33942 / OCh 114</strain>
    </source>
</reference>
<keyword evidence="2" id="KW-1185">Reference proteome</keyword>
<dbReference type="KEGG" id="rde:RD1_0188"/>